<accession>A0AA43P7S6</accession>
<feature type="transmembrane region" description="Helical" evidence="6">
    <location>
        <begin position="393"/>
        <end position="415"/>
    </location>
</feature>
<keyword evidence="4 6" id="KW-1133">Transmembrane helix</keyword>
<sequence length="583" mass="62749">MRGNTFEWRDREQGIRDWRLLPAALCGWAASLAAHAGFDYCVEQEGRLGMLPLVLVLSVPLLALLGLLGLPFMRSPILRLPVGVRRAVAARHFSIIVCVVAAMACASSALAYDVLQWRDAASYAARNGESDVIALVRTTSPAVNSNRRTNDCQIDATLSTITASQVTQPSMMRVRVYADRPDCGTLKQGGEYRMRGTLAISQYGTMPLWLTDIASVERIRAPNPALRVIDMMQQAFFEQTSRLSDQGKVLVPGLTLGILGQDYLPPDSGNGKTGTGIDSTYANLLENAFQRSGILHLMAVSGGHLAVIATIVRTACSFLLLPRRVTAIAIGMSYIMLAMCVFPSDSVSRALLMGLAGAGFLFLGRRTQALAALNWTTLGMLMANPHMSRSFGFALSCTAVLGIVLFAGPLSAWLTPIMPSFIAQTMGMTIAAQLFTLPIQVLIEPELPVYSIPANLVIAPFVGFSTLAGLASLAISWILPNLGFIFASLASWGTAIMELMALNLGSGDRATIPWTGGAGGALLIIVVEIVGYAAARLAGILFTRITTPEPNLPGRRLMRNPIERAKAWGERTHNALKTMKWNK</sequence>
<feature type="transmembrane region" description="Helical" evidence="6">
    <location>
        <begin position="324"/>
        <end position="344"/>
    </location>
</feature>
<evidence type="ECO:0000256" key="3">
    <source>
        <dbReference type="ARBA" id="ARBA00022692"/>
    </source>
</evidence>
<evidence type="ECO:0000313" key="9">
    <source>
        <dbReference type="Proteomes" id="UP001161916"/>
    </source>
</evidence>
<dbReference type="AlphaFoldDB" id="A0AA43P7S6"/>
<reference evidence="8" key="1">
    <citation type="submission" date="2022-09" db="EMBL/GenBank/DDBJ databases">
        <authorList>
            <person name="Orihara K."/>
        </authorList>
    </citation>
    <scope>NUCLEOTIDE SEQUENCE</scope>
    <source>
        <strain evidence="8">YIT 13062</strain>
    </source>
</reference>
<name>A0AA43P7S6_9BIFI</name>
<evidence type="ECO:0000256" key="1">
    <source>
        <dbReference type="ARBA" id="ARBA00004651"/>
    </source>
</evidence>
<organism evidence="8 9">
    <name type="scientific">Bifidobacterium catenulatum subsp. kashiwanohense</name>
    <dbReference type="NCBI Taxonomy" id="630129"/>
    <lineage>
        <taxon>Bacteria</taxon>
        <taxon>Bacillati</taxon>
        <taxon>Actinomycetota</taxon>
        <taxon>Actinomycetes</taxon>
        <taxon>Bifidobacteriales</taxon>
        <taxon>Bifidobacteriaceae</taxon>
        <taxon>Bifidobacterium</taxon>
    </lineage>
</organism>
<evidence type="ECO:0000256" key="4">
    <source>
        <dbReference type="ARBA" id="ARBA00022989"/>
    </source>
</evidence>
<dbReference type="GO" id="GO:0005886">
    <property type="term" value="C:plasma membrane"/>
    <property type="evidence" value="ECO:0007669"/>
    <property type="project" value="UniProtKB-SubCell"/>
</dbReference>
<feature type="transmembrane region" description="Helical" evidence="6">
    <location>
        <begin position="514"/>
        <end position="535"/>
    </location>
</feature>
<evidence type="ECO:0000256" key="6">
    <source>
        <dbReference type="SAM" id="Phobius"/>
    </source>
</evidence>
<dbReference type="Proteomes" id="UP001161916">
    <property type="component" value="Unassembled WGS sequence"/>
</dbReference>
<comment type="caution">
    <text evidence="8">The sequence shown here is derived from an EMBL/GenBank/DDBJ whole genome shotgun (WGS) entry which is preliminary data.</text>
</comment>
<feature type="transmembrane region" description="Helical" evidence="6">
    <location>
        <begin position="421"/>
        <end position="443"/>
    </location>
</feature>
<evidence type="ECO:0000256" key="5">
    <source>
        <dbReference type="ARBA" id="ARBA00023136"/>
    </source>
</evidence>
<feature type="transmembrane region" description="Helical" evidence="6">
    <location>
        <begin position="484"/>
        <end position="502"/>
    </location>
</feature>
<dbReference type="InterPro" id="IPR004477">
    <property type="entry name" value="ComEC_N"/>
</dbReference>
<dbReference type="NCBIfam" id="TIGR00360">
    <property type="entry name" value="ComEC_N-term"/>
    <property type="match status" value="1"/>
</dbReference>
<keyword evidence="3 6" id="KW-0812">Transmembrane</keyword>
<feature type="transmembrane region" description="Helical" evidence="6">
    <location>
        <begin position="93"/>
        <end position="112"/>
    </location>
</feature>
<comment type="subcellular location">
    <subcellularLocation>
        <location evidence="1">Cell membrane</location>
        <topology evidence="1">Multi-pass membrane protein</topology>
    </subcellularLocation>
</comment>
<dbReference type="PANTHER" id="PTHR30619:SF7">
    <property type="entry name" value="BETA-LACTAMASE DOMAIN PROTEIN"/>
    <property type="match status" value="1"/>
</dbReference>
<keyword evidence="5 6" id="KW-0472">Membrane</keyword>
<keyword evidence="2" id="KW-1003">Cell membrane</keyword>
<reference evidence="8" key="2">
    <citation type="journal article" date="2023" name="Gut Microbes">
        <title>Characterization of Bifidobacterium kashiwanohense that utilizes both milk- and plant-derived oligosaccharides.</title>
        <authorList>
            <person name="Orihara K."/>
            <person name="Yahagi K."/>
            <person name="Saito Y."/>
            <person name="Watanabe Y."/>
            <person name="Sasai T."/>
            <person name="Hara T."/>
            <person name="Tsukuda N."/>
            <person name="Oki K."/>
            <person name="Fujimoto J."/>
            <person name="Matsuki T."/>
        </authorList>
    </citation>
    <scope>NUCLEOTIDE SEQUENCE</scope>
    <source>
        <strain evidence="8">YIT 13062</strain>
    </source>
</reference>
<dbReference type="RefSeq" id="WP_281105835.1">
    <property type="nucleotide sequence ID" value="NZ_JAOPMH010000007.1"/>
</dbReference>
<dbReference type="Pfam" id="PF03772">
    <property type="entry name" value="Competence"/>
    <property type="match status" value="1"/>
</dbReference>
<evidence type="ECO:0000259" key="7">
    <source>
        <dbReference type="Pfam" id="PF03772"/>
    </source>
</evidence>
<dbReference type="EMBL" id="JAOPMH010000007">
    <property type="protein sequence ID" value="MDH7890172.1"/>
    <property type="molecule type" value="Genomic_DNA"/>
</dbReference>
<feature type="domain" description="ComEC/Rec2-related protein" evidence="7">
    <location>
        <begin position="284"/>
        <end position="527"/>
    </location>
</feature>
<feature type="transmembrane region" description="Helical" evidence="6">
    <location>
        <begin position="50"/>
        <end position="72"/>
    </location>
</feature>
<feature type="transmembrane region" description="Helical" evidence="6">
    <location>
        <begin position="455"/>
        <end position="478"/>
    </location>
</feature>
<dbReference type="PANTHER" id="PTHR30619">
    <property type="entry name" value="DNA INTERNALIZATION/COMPETENCE PROTEIN COMEC/REC2"/>
    <property type="match status" value="1"/>
</dbReference>
<feature type="transmembrane region" description="Helical" evidence="6">
    <location>
        <begin position="293"/>
        <end position="312"/>
    </location>
</feature>
<protein>
    <submittedName>
        <fullName evidence="8">ComEC/Rec2 family competence protein</fullName>
    </submittedName>
</protein>
<proteinExistence type="predicted"/>
<evidence type="ECO:0000313" key="8">
    <source>
        <dbReference type="EMBL" id="MDH7890172.1"/>
    </source>
</evidence>
<gene>
    <name evidence="8" type="ORF">OB951_06110</name>
</gene>
<dbReference type="InterPro" id="IPR052159">
    <property type="entry name" value="Competence_DNA_uptake"/>
</dbReference>
<evidence type="ECO:0000256" key="2">
    <source>
        <dbReference type="ARBA" id="ARBA00022475"/>
    </source>
</evidence>
<feature type="transmembrane region" description="Helical" evidence="6">
    <location>
        <begin position="350"/>
        <end position="373"/>
    </location>
</feature>